<keyword evidence="1" id="KW-0812">Transmembrane</keyword>
<keyword evidence="1" id="KW-1133">Transmembrane helix</keyword>
<sequence>MNSYFFMTALCLVVSRIFFKAKEKNGLKTSTDKVVFTMINAFGIFTLSITVLFDVIYKKEFLSLIVFIVITIAFVFETIRYIRNDENEQKKTESLF</sequence>
<dbReference type="Proteomes" id="UP000448943">
    <property type="component" value="Unassembled WGS sequence"/>
</dbReference>
<protein>
    <submittedName>
        <fullName evidence="2">Uncharacterized protein</fullName>
    </submittedName>
</protein>
<evidence type="ECO:0000256" key="1">
    <source>
        <dbReference type="SAM" id="Phobius"/>
    </source>
</evidence>
<feature type="transmembrane region" description="Helical" evidence="1">
    <location>
        <begin position="34"/>
        <end position="55"/>
    </location>
</feature>
<evidence type="ECO:0000313" key="2">
    <source>
        <dbReference type="EMBL" id="NBI30975.1"/>
    </source>
</evidence>
<reference evidence="2 3" key="1">
    <citation type="submission" date="2019-01" db="EMBL/GenBank/DDBJ databases">
        <title>Chengkuizengella sp. nov., isolated from deep-sea sediment of East Pacific Ocean.</title>
        <authorList>
            <person name="Yang J."/>
            <person name="Lai Q."/>
            <person name="Shao Z."/>
        </authorList>
    </citation>
    <scope>NUCLEOTIDE SEQUENCE [LARGE SCALE GENOMIC DNA]</scope>
    <source>
        <strain evidence="2 3">YPA3-1-1</strain>
    </source>
</reference>
<feature type="transmembrane region" description="Helical" evidence="1">
    <location>
        <begin position="6"/>
        <end position="22"/>
    </location>
</feature>
<dbReference type="EMBL" id="SIJB01000049">
    <property type="protein sequence ID" value="NBI30975.1"/>
    <property type="molecule type" value="Genomic_DNA"/>
</dbReference>
<keyword evidence="3" id="KW-1185">Reference proteome</keyword>
<evidence type="ECO:0000313" key="3">
    <source>
        <dbReference type="Proteomes" id="UP000448943"/>
    </source>
</evidence>
<dbReference type="AlphaFoldDB" id="A0A6N9Q7T4"/>
<proteinExistence type="predicted"/>
<name>A0A6N9Q7T4_9BACL</name>
<accession>A0A6N9Q7T4</accession>
<dbReference type="RefSeq" id="WP_160647791.1">
    <property type="nucleotide sequence ID" value="NZ_SIJB01000049.1"/>
</dbReference>
<keyword evidence="1" id="KW-0472">Membrane</keyword>
<gene>
    <name evidence="2" type="ORF">ERL59_18655</name>
</gene>
<feature type="transmembrane region" description="Helical" evidence="1">
    <location>
        <begin position="61"/>
        <end position="82"/>
    </location>
</feature>
<organism evidence="2 3">
    <name type="scientific">Chengkuizengella marina</name>
    <dbReference type="NCBI Taxonomy" id="2507566"/>
    <lineage>
        <taxon>Bacteria</taxon>
        <taxon>Bacillati</taxon>
        <taxon>Bacillota</taxon>
        <taxon>Bacilli</taxon>
        <taxon>Bacillales</taxon>
        <taxon>Paenibacillaceae</taxon>
        <taxon>Chengkuizengella</taxon>
    </lineage>
</organism>
<comment type="caution">
    <text evidence="2">The sequence shown here is derived from an EMBL/GenBank/DDBJ whole genome shotgun (WGS) entry which is preliminary data.</text>
</comment>